<dbReference type="EMBL" id="CP146022">
    <property type="protein sequence ID" value="WWQ68718.1"/>
    <property type="molecule type" value="Genomic_DNA"/>
</dbReference>
<name>A0ACD5ANW0_9ACTN</name>
<sequence length="91" mass="10436">MRQQVLVLYLSSSALDSQVVGWSRYDGTGRTRPMTGDSDEPPYDTGLAALYDGWRLFQASQLLPPQAGHEYDVSFLKHEFFFEKWEDETQA</sequence>
<accession>A0ACD5ANW0</accession>
<dbReference type="Proteomes" id="UP001432251">
    <property type="component" value="Chromosome"/>
</dbReference>
<reference evidence="1" key="1">
    <citation type="journal article" date="2025" name="Int. J. Syst. Evol. Microbiol.">
        <title>Streptomyces citrinus sp. nov., with yellow diffusible pigment.</title>
        <authorList>
            <person name="He Y."/>
            <person name="Yang E."/>
            <person name="Xu J."/>
            <person name="Sun Y."/>
            <person name="Sun L."/>
        </authorList>
    </citation>
    <scope>NUCLEOTIDE SEQUENCE</scope>
    <source>
        <strain evidence="1">Q6</strain>
    </source>
</reference>
<evidence type="ECO:0000313" key="2">
    <source>
        <dbReference type="Proteomes" id="UP001432251"/>
    </source>
</evidence>
<keyword evidence="2" id="KW-1185">Reference proteome</keyword>
<gene>
    <name evidence="1" type="ORF">V2W30_38890</name>
</gene>
<protein>
    <submittedName>
        <fullName evidence="1">Uncharacterized protein</fullName>
    </submittedName>
</protein>
<proteinExistence type="predicted"/>
<organism evidence="1 2">
    <name type="scientific">Streptomyces citrinus</name>
    <dbReference type="NCBI Taxonomy" id="3118173"/>
    <lineage>
        <taxon>Bacteria</taxon>
        <taxon>Bacillati</taxon>
        <taxon>Actinomycetota</taxon>
        <taxon>Actinomycetes</taxon>
        <taxon>Kitasatosporales</taxon>
        <taxon>Streptomycetaceae</taxon>
        <taxon>Streptomyces</taxon>
    </lineage>
</organism>
<evidence type="ECO:0000313" key="1">
    <source>
        <dbReference type="EMBL" id="WWQ68718.1"/>
    </source>
</evidence>